<dbReference type="GO" id="GO:0015098">
    <property type="term" value="F:molybdate ion transmembrane transporter activity"/>
    <property type="evidence" value="ECO:0007669"/>
    <property type="project" value="UniProtKB-UniRule"/>
</dbReference>
<feature type="transmembrane region" description="Helical" evidence="11">
    <location>
        <begin position="47"/>
        <end position="69"/>
    </location>
</feature>
<dbReference type="HOGENOM" id="CLU_016047_14_3_5"/>
<keyword evidence="9 11" id="KW-1133">Transmembrane helix</keyword>
<dbReference type="GO" id="GO:0005886">
    <property type="term" value="C:plasma membrane"/>
    <property type="evidence" value="ECO:0007669"/>
    <property type="project" value="UniProtKB-SubCell"/>
</dbReference>
<evidence type="ECO:0000256" key="10">
    <source>
        <dbReference type="ARBA" id="ARBA00023136"/>
    </source>
</evidence>
<dbReference type="EMBL" id="AM889285">
    <property type="protein sequence ID" value="CAP54369.1"/>
    <property type="molecule type" value="Genomic_DNA"/>
</dbReference>
<keyword evidence="10 11" id="KW-0472">Membrane</keyword>
<dbReference type="SUPFAM" id="SSF161098">
    <property type="entry name" value="MetI-like"/>
    <property type="match status" value="1"/>
</dbReference>
<dbReference type="STRING" id="272568.GDI0426"/>
<dbReference type="InterPro" id="IPR035906">
    <property type="entry name" value="MetI-like_sf"/>
</dbReference>
<dbReference type="Gene3D" id="1.10.3720.10">
    <property type="entry name" value="MetI-like"/>
    <property type="match status" value="1"/>
</dbReference>
<evidence type="ECO:0000256" key="2">
    <source>
        <dbReference type="ARBA" id="ARBA00004429"/>
    </source>
</evidence>
<evidence type="ECO:0000256" key="9">
    <source>
        <dbReference type="ARBA" id="ARBA00022989"/>
    </source>
</evidence>
<keyword evidence="5" id="KW-1003">Cell membrane</keyword>
<comment type="subcellular location">
    <subcellularLocation>
        <location evidence="2 12">Cell inner membrane</location>
        <topology evidence="2 12">Multi-pass membrane protein</topology>
    </subcellularLocation>
    <subcellularLocation>
        <location evidence="11">Cell membrane</location>
        <topology evidence="11">Multi-pass membrane protein</topology>
    </subcellularLocation>
</comment>
<evidence type="ECO:0000313" key="13">
    <source>
        <dbReference type="EMBL" id="CAP54369.1"/>
    </source>
</evidence>
<evidence type="ECO:0000256" key="7">
    <source>
        <dbReference type="ARBA" id="ARBA00022519"/>
    </source>
</evidence>
<dbReference type="OrthoDB" id="9804629at2"/>
<dbReference type="Pfam" id="PF00528">
    <property type="entry name" value="BPD_transp_1"/>
    <property type="match status" value="1"/>
</dbReference>
<gene>
    <name evidence="13" type="primary">modB</name>
    <name evidence="13" type="ordered locus">GDI0426</name>
</gene>
<evidence type="ECO:0000256" key="8">
    <source>
        <dbReference type="ARBA" id="ARBA00022692"/>
    </source>
</evidence>
<feature type="transmembrane region" description="Helical" evidence="11">
    <location>
        <begin position="89"/>
        <end position="109"/>
    </location>
</feature>
<dbReference type="CDD" id="cd06261">
    <property type="entry name" value="TM_PBP2"/>
    <property type="match status" value="1"/>
</dbReference>
<sequence>MSAMAPDVQQAAWLTIRLALTTTLFLMIVSLPLAWWLARPGPWWKPVLGAIISLPLVLPPSVLGYYFLIAFGPSGPGGWVARLWGGRTLAFSFPGLVVGSLLYVLPFAVQPIQNAFRAIGRRPIEVAATLGASPWRTFWTVAVPLAWPGIVTAAVLGFAHSVGEFGIVLMIGGDIPGRTRVLSVALYDYVENARWHDANMIACGMVLFSFIVIVLLSALRGEIRRTDA</sequence>
<feature type="transmembrane region" description="Helical" evidence="11">
    <location>
        <begin position="198"/>
        <end position="219"/>
    </location>
</feature>
<dbReference type="NCBIfam" id="TIGR02141">
    <property type="entry name" value="modB_ABC"/>
    <property type="match status" value="1"/>
</dbReference>
<name>A9H5S2_GLUDA</name>
<evidence type="ECO:0000256" key="4">
    <source>
        <dbReference type="ARBA" id="ARBA00022448"/>
    </source>
</evidence>
<dbReference type="PANTHER" id="PTHR30183:SF8">
    <property type="entry name" value="MOLYBDENUM TRANSPORT SYSTEM PERMEASE"/>
    <property type="match status" value="1"/>
</dbReference>
<dbReference type="AlphaFoldDB" id="A9H5S2"/>
<keyword evidence="8 11" id="KW-0812">Transmembrane</keyword>
<evidence type="ECO:0000256" key="12">
    <source>
        <dbReference type="RuleBase" id="RU365097"/>
    </source>
</evidence>
<dbReference type="RefSeq" id="WP_012222786.1">
    <property type="nucleotide sequence ID" value="NC_010125.1"/>
</dbReference>
<organism evidence="13 14">
    <name type="scientific">Gluconacetobacter diazotrophicus (strain ATCC 49037 / DSM 5601 / CCUG 37298 / CIP 103539 / LMG 7603 / PAl5)</name>
    <dbReference type="NCBI Taxonomy" id="272568"/>
    <lineage>
        <taxon>Bacteria</taxon>
        <taxon>Pseudomonadati</taxon>
        <taxon>Pseudomonadota</taxon>
        <taxon>Alphaproteobacteria</taxon>
        <taxon>Acetobacterales</taxon>
        <taxon>Acetobacteraceae</taxon>
        <taxon>Gluconacetobacter</taxon>
    </lineage>
</organism>
<comment type="similarity">
    <text evidence="3 12">Belongs to the binding-protein-dependent transport system permease family. CysTW subfamily.</text>
</comment>
<dbReference type="InterPro" id="IPR011867">
    <property type="entry name" value="ModB_ABC"/>
</dbReference>
<feature type="transmembrane region" description="Helical" evidence="11">
    <location>
        <begin position="12"/>
        <end position="35"/>
    </location>
</feature>
<feature type="transmembrane region" description="Helical" evidence="11">
    <location>
        <begin position="138"/>
        <end position="159"/>
    </location>
</feature>
<proteinExistence type="inferred from homology"/>
<evidence type="ECO:0000313" key="14">
    <source>
        <dbReference type="Proteomes" id="UP000001176"/>
    </source>
</evidence>
<reference evidence="13 14" key="1">
    <citation type="journal article" date="2009" name="BMC Genomics">
        <title>Complete genome sequence of the sugarcane nitrogen-fixing endophyte Gluconacetobacter diazotrophicus Pal5.</title>
        <authorList>
            <person name="Bertalan M."/>
            <person name="Albano R."/>
            <person name="Padua V."/>
            <person name="Rouws L."/>
            <person name="Rojas C."/>
            <person name="Hemerly A."/>
            <person name="Teixeira K."/>
            <person name="Schwab S."/>
            <person name="Araujo J."/>
            <person name="Oliveira A."/>
            <person name="Franca L."/>
            <person name="Magalhaes V."/>
            <person name="Alqueres S."/>
            <person name="Cardoso A."/>
            <person name="Almeida W."/>
            <person name="Loureiro M.M."/>
            <person name="Nogueira E."/>
            <person name="Cidade D."/>
            <person name="Oliveira D."/>
            <person name="Simao T."/>
            <person name="Macedo J."/>
            <person name="Valadao A."/>
            <person name="Dreschsel M."/>
            <person name="Freitas F."/>
            <person name="Vidal M."/>
            <person name="Guedes H."/>
            <person name="Rodrigues E."/>
            <person name="Meneses C."/>
            <person name="Brioso P."/>
            <person name="Pozzer L."/>
            <person name="Figueiredo D."/>
            <person name="Montano H."/>
            <person name="Junior J."/>
            <person name="Filho G."/>
            <person name="Flores V."/>
            <person name="Ferreira B."/>
            <person name="Branco A."/>
            <person name="Gonzalez P."/>
            <person name="Guillobel H."/>
            <person name="Lemos M."/>
            <person name="Seibel L."/>
            <person name="Macedo J."/>
            <person name="Alves-Ferreira M."/>
            <person name="Sachetto-Martins G."/>
            <person name="Coelho A."/>
            <person name="Santos E."/>
            <person name="Amaral G."/>
            <person name="Neves A."/>
            <person name="Pacheco A.B."/>
            <person name="Carvalho D."/>
            <person name="Lery L."/>
            <person name="Bisch P."/>
            <person name="Rossle S.C."/>
            <person name="Urmenyi T."/>
            <person name="Kruger W.V."/>
            <person name="Martins O."/>
            <person name="Baldani J.I."/>
            <person name="Ferreira P.C."/>
        </authorList>
    </citation>
    <scope>NUCLEOTIDE SEQUENCE [LARGE SCALE GENOMIC DNA]</scope>
    <source>
        <strain evidence="14">ATCC 49037 / DSM 5601 / CCUG 37298 / CIP 103539 / LMG 7603 / PAl5</strain>
    </source>
</reference>
<dbReference type="eggNOG" id="COG4149">
    <property type="taxonomic scope" value="Bacteria"/>
</dbReference>
<dbReference type="KEGG" id="gdj:Gdia_1580"/>
<accession>A9H5S2</accession>
<dbReference type="KEGG" id="gdi:GDI0426"/>
<dbReference type="InterPro" id="IPR000515">
    <property type="entry name" value="MetI-like"/>
</dbReference>
<keyword evidence="7 12" id="KW-0997">Cell inner membrane</keyword>
<protein>
    <recommendedName>
        <fullName evidence="12">Molybdenum transport system permease</fullName>
    </recommendedName>
</protein>
<dbReference type="PANTHER" id="PTHR30183">
    <property type="entry name" value="MOLYBDENUM TRANSPORT SYSTEM PERMEASE PROTEIN MODB"/>
    <property type="match status" value="1"/>
</dbReference>
<evidence type="ECO:0000256" key="11">
    <source>
        <dbReference type="RuleBase" id="RU363032"/>
    </source>
</evidence>
<evidence type="ECO:0000256" key="1">
    <source>
        <dbReference type="ARBA" id="ARBA00002949"/>
    </source>
</evidence>
<dbReference type="FunFam" id="1.10.3720.10:FF:000054">
    <property type="entry name" value="Molybdenum transport system permease"/>
    <property type="match status" value="1"/>
</dbReference>
<evidence type="ECO:0000256" key="6">
    <source>
        <dbReference type="ARBA" id="ARBA00022505"/>
    </source>
</evidence>
<evidence type="ECO:0000256" key="5">
    <source>
        <dbReference type="ARBA" id="ARBA00022475"/>
    </source>
</evidence>
<keyword evidence="4 11" id="KW-0813">Transport</keyword>
<evidence type="ECO:0000256" key="3">
    <source>
        <dbReference type="ARBA" id="ARBA00007069"/>
    </source>
</evidence>
<dbReference type="PROSITE" id="PS50928">
    <property type="entry name" value="ABC_TM1"/>
    <property type="match status" value="1"/>
</dbReference>
<dbReference type="Proteomes" id="UP000001176">
    <property type="component" value="Chromosome"/>
</dbReference>
<comment type="function">
    <text evidence="1 12">Part of the binding-protein-dependent transport system for molybdenum; probably responsible for the translocation of the substrate across the membrane.</text>
</comment>
<keyword evidence="14" id="KW-1185">Reference proteome</keyword>
<keyword evidence="6 12" id="KW-0500">Molybdenum</keyword>